<protein>
    <submittedName>
        <fullName evidence="1">Uncharacterized protein</fullName>
    </submittedName>
</protein>
<reference evidence="1" key="1">
    <citation type="submission" date="2019-12" db="EMBL/GenBank/DDBJ databases">
        <title>Hybrid Genome Assemblies of two High G+C Isolates from Undergraduate Microbiology Courses.</title>
        <authorList>
            <person name="Ne Ville C.J."/>
            <person name="Enright D."/>
            <person name="Hernandez I."/>
            <person name="Dodsworth J."/>
            <person name="Orwin P.M."/>
        </authorList>
    </citation>
    <scope>NUCLEOTIDE SEQUENCE [LARGE SCALE GENOMIC DNA]</scope>
    <source>
        <strain evidence="1">Neo</strain>
    </source>
</reference>
<evidence type="ECO:0000313" key="1">
    <source>
        <dbReference type="EMBL" id="QGW75989.1"/>
    </source>
</evidence>
<dbReference type="EMBL" id="CP046621">
    <property type="protein sequence ID" value="QGW75989.1"/>
    <property type="molecule type" value="Genomic_DNA"/>
</dbReference>
<gene>
    <name evidence="1" type="ORF">GPJ81_04660</name>
</gene>
<accession>A0A6I6GSR8</accession>
<proteinExistence type="predicted"/>
<keyword evidence="2" id="KW-1185">Reference proteome</keyword>
<evidence type="ECO:0000313" key="2">
    <source>
        <dbReference type="Proteomes" id="UP000426235"/>
    </source>
</evidence>
<organism evidence="1 2">
    <name type="scientific">Pseudomonas alkylphenolica</name>
    <dbReference type="NCBI Taxonomy" id="237609"/>
    <lineage>
        <taxon>Bacteria</taxon>
        <taxon>Pseudomonadati</taxon>
        <taxon>Pseudomonadota</taxon>
        <taxon>Gammaproteobacteria</taxon>
        <taxon>Pseudomonadales</taxon>
        <taxon>Pseudomonadaceae</taxon>
        <taxon>Pseudomonas</taxon>
    </lineage>
</organism>
<sequence>MEIIAASGSGYERDLQVLLDGVVIYCTTTIVNKYMDKPCIDNDLLNATIKENSFSLAYSVLCRDSEVLFDQPFPRSPSSVLNGICIEIKEEDSFVIRNSVLGAVFVSFENAVELSLGQTVFVRGELHVDSAFINLGGVAG</sequence>
<dbReference type="Proteomes" id="UP000426235">
    <property type="component" value="Chromosome"/>
</dbReference>
<dbReference type="RefSeq" id="WP_157191158.1">
    <property type="nucleotide sequence ID" value="NZ_CP046621.1"/>
</dbReference>
<name>A0A6I6GSR8_9PSED</name>
<dbReference type="AlphaFoldDB" id="A0A6I6GSR8"/>